<name>A0A183I810_9BILA</name>
<evidence type="ECO:0000313" key="3">
    <source>
        <dbReference type="WBParaSite" id="OFLC_0001588501-mRNA-1"/>
    </source>
</evidence>
<keyword evidence="2" id="KW-1185">Reference proteome</keyword>
<evidence type="ECO:0000313" key="2">
    <source>
        <dbReference type="Proteomes" id="UP000267606"/>
    </source>
</evidence>
<dbReference type="Proteomes" id="UP000267606">
    <property type="component" value="Unassembled WGS sequence"/>
</dbReference>
<accession>A0A183I810</accession>
<reference evidence="3" key="1">
    <citation type="submission" date="2016-06" db="UniProtKB">
        <authorList>
            <consortium name="WormBaseParasite"/>
        </authorList>
    </citation>
    <scope>IDENTIFICATION</scope>
</reference>
<protein>
    <submittedName>
        <fullName evidence="1 3">Uncharacterized protein</fullName>
    </submittedName>
</protein>
<sequence>MALFWRQTVFLFGQKRSVVLMVLLFESHAIVFRIGVDLLNGRWTLVNDSEK</sequence>
<evidence type="ECO:0000313" key="1">
    <source>
        <dbReference type="EMBL" id="VDP24452.1"/>
    </source>
</evidence>
<dbReference type="WBParaSite" id="OFLC_0001588501-mRNA-1">
    <property type="protein sequence ID" value="OFLC_0001588501-mRNA-1"/>
    <property type="gene ID" value="OFLC_0001588501"/>
</dbReference>
<organism evidence="3">
    <name type="scientific">Onchocerca flexuosa</name>
    <dbReference type="NCBI Taxonomy" id="387005"/>
    <lineage>
        <taxon>Eukaryota</taxon>
        <taxon>Metazoa</taxon>
        <taxon>Ecdysozoa</taxon>
        <taxon>Nematoda</taxon>
        <taxon>Chromadorea</taxon>
        <taxon>Rhabditida</taxon>
        <taxon>Spirurina</taxon>
        <taxon>Spiruromorpha</taxon>
        <taxon>Filarioidea</taxon>
        <taxon>Onchocercidae</taxon>
        <taxon>Onchocerca</taxon>
    </lineage>
</organism>
<dbReference type="AlphaFoldDB" id="A0A183I810"/>
<proteinExistence type="predicted"/>
<reference evidence="1 2" key="2">
    <citation type="submission" date="2018-11" db="EMBL/GenBank/DDBJ databases">
        <authorList>
            <consortium name="Pathogen Informatics"/>
        </authorList>
    </citation>
    <scope>NUCLEOTIDE SEQUENCE [LARGE SCALE GENOMIC DNA]</scope>
</reference>
<dbReference type="EMBL" id="UZAJ01043109">
    <property type="protein sequence ID" value="VDP24452.1"/>
    <property type="molecule type" value="Genomic_DNA"/>
</dbReference>
<gene>
    <name evidence="1" type="ORF">OFLC_LOCUS15872</name>
</gene>